<dbReference type="EMBL" id="FR904339">
    <property type="protein sequence ID" value="CDQ60047.1"/>
    <property type="molecule type" value="Genomic_DNA"/>
</dbReference>
<reference evidence="1" key="1">
    <citation type="journal article" date="2014" name="Nat. Commun.">
        <title>The rainbow trout genome provides novel insights into evolution after whole-genome duplication in vertebrates.</title>
        <authorList>
            <person name="Berthelot C."/>
            <person name="Brunet F."/>
            <person name="Chalopin D."/>
            <person name="Juanchich A."/>
            <person name="Bernard M."/>
            <person name="Noel B."/>
            <person name="Bento P."/>
            <person name="Da Silva C."/>
            <person name="Labadie K."/>
            <person name="Alberti A."/>
            <person name="Aury J.M."/>
            <person name="Louis A."/>
            <person name="Dehais P."/>
            <person name="Bardou P."/>
            <person name="Montfort J."/>
            <person name="Klopp C."/>
            <person name="Cabau C."/>
            <person name="Gaspin C."/>
            <person name="Thorgaard G.H."/>
            <person name="Boussaha M."/>
            <person name="Quillet E."/>
            <person name="Guyomard R."/>
            <person name="Galiana D."/>
            <person name="Bobe J."/>
            <person name="Volff J.N."/>
            <person name="Genet C."/>
            <person name="Wincker P."/>
            <person name="Jaillon O."/>
            <person name="Roest Crollius H."/>
            <person name="Guiguen Y."/>
        </authorList>
    </citation>
    <scope>NUCLEOTIDE SEQUENCE [LARGE SCALE GENOMIC DNA]</scope>
</reference>
<dbReference type="PaxDb" id="8022-A0A060VYW2"/>
<proteinExistence type="predicted"/>
<sequence length="95" mass="10480">MWEHAFQGRFPDLSASQWWAVLPLLPCPLPGGERAAECLLGNFALFCTHAAGLGSQFQHLLSLLVRHCLLLHTVLSTSHIVVSHTPHPLGHKRTV</sequence>
<evidence type="ECO:0000313" key="1">
    <source>
        <dbReference type="EMBL" id="CDQ60047.1"/>
    </source>
</evidence>
<reference evidence="1" key="2">
    <citation type="submission" date="2014-03" db="EMBL/GenBank/DDBJ databases">
        <authorList>
            <person name="Genoscope - CEA"/>
        </authorList>
    </citation>
    <scope>NUCLEOTIDE SEQUENCE</scope>
</reference>
<dbReference type="Proteomes" id="UP000193380">
    <property type="component" value="Unassembled WGS sequence"/>
</dbReference>
<name>A0A060VYW2_ONCMY</name>
<gene>
    <name evidence="1" type="ORF">GSONMT00081016001</name>
</gene>
<evidence type="ECO:0000313" key="2">
    <source>
        <dbReference type="Proteomes" id="UP000193380"/>
    </source>
</evidence>
<organism evidence="1 2">
    <name type="scientific">Oncorhynchus mykiss</name>
    <name type="common">Rainbow trout</name>
    <name type="synonym">Salmo gairdneri</name>
    <dbReference type="NCBI Taxonomy" id="8022"/>
    <lineage>
        <taxon>Eukaryota</taxon>
        <taxon>Metazoa</taxon>
        <taxon>Chordata</taxon>
        <taxon>Craniata</taxon>
        <taxon>Vertebrata</taxon>
        <taxon>Euteleostomi</taxon>
        <taxon>Actinopterygii</taxon>
        <taxon>Neopterygii</taxon>
        <taxon>Teleostei</taxon>
        <taxon>Protacanthopterygii</taxon>
        <taxon>Salmoniformes</taxon>
        <taxon>Salmonidae</taxon>
        <taxon>Salmoninae</taxon>
        <taxon>Oncorhynchus</taxon>
    </lineage>
</organism>
<dbReference type="AlphaFoldDB" id="A0A060VYW2"/>
<accession>A0A060VYW2</accession>
<protein>
    <submittedName>
        <fullName evidence="1">Uncharacterized protein</fullName>
    </submittedName>
</protein>